<dbReference type="RefSeq" id="WP_111730639.1">
    <property type="nucleotide sequence ID" value="NZ_QHKO01000007.1"/>
</dbReference>
<feature type="chain" id="PRO_5016268691" description="TNFR-Cys domain-containing protein" evidence="1">
    <location>
        <begin position="26"/>
        <end position="388"/>
    </location>
</feature>
<organism evidence="2 3">
    <name type="scientific">Lujinxingia litoralis</name>
    <dbReference type="NCBI Taxonomy" id="2211119"/>
    <lineage>
        <taxon>Bacteria</taxon>
        <taxon>Deltaproteobacteria</taxon>
        <taxon>Bradymonadales</taxon>
        <taxon>Lujinxingiaceae</taxon>
        <taxon>Lujinxingia</taxon>
    </lineage>
</organism>
<dbReference type="PROSITE" id="PS51257">
    <property type="entry name" value="PROKAR_LIPOPROTEIN"/>
    <property type="match status" value="1"/>
</dbReference>
<name>A0A328C3N9_9DELT</name>
<dbReference type="OrthoDB" id="5492401at2"/>
<dbReference type="Proteomes" id="UP000249169">
    <property type="component" value="Unassembled WGS sequence"/>
</dbReference>
<keyword evidence="1" id="KW-0732">Signal</keyword>
<protein>
    <recommendedName>
        <fullName evidence="4">TNFR-Cys domain-containing protein</fullName>
    </recommendedName>
</protein>
<gene>
    <name evidence="2" type="ORF">DL240_14605</name>
</gene>
<sequence>MMVRTFPARLLAALLTTLVVIGVSACSSRSATSCSDDQDCFDNEVCRAGTCEVLTPDTGDERDCVENIGICGQEYCHPEERRCVACVRNDHCSGELVCDPSSNACVCPPGTHRCGERCVDSGSPEHCGERCESCPTQWGADAACVQGSCTLECAEGFFPCSGPDCQTQCIECERHADCTSPSHARCDEGRCQGCATSQDCAHQPDTPVCDQASGTCIMCTPEDSSACNGNSCDPRTNLCTTTPIRSLNDCELCQADIECQDHQRCVPMNFAGQSRPHGYCLDIESLRSCSKPLPMHLERVSLSGHPLTRYCGVREEKITCEAFLDFGNPCANDHDCGAPSLDDGTCTWFSGANARYGCSYPCTNDEDCPAGAFCTSPNNGFCLSNPLP</sequence>
<evidence type="ECO:0000256" key="1">
    <source>
        <dbReference type="SAM" id="SignalP"/>
    </source>
</evidence>
<dbReference type="EMBL" id="QHKO01000007">
    <property type="protein sequence ID" value="RAL20908.1"/>
    <property type="molecule type" value="Genomic_DNA"/>
</dbReference>
<evidence type="ECO:0000313" key="3">
    <source>
        <dbReference type="Proteomes" id="UP000249169"/>
    </source>
</evidence>
<feature type="signal peptide" evidence="1">
    <location>
        <begin position="1"/>
        <end position="25"/>
    </location>
</feature>
<proteinExistence type="predicted"/>
<keyword evidence="3" id="KW-1185">Reference proteome</keyword>
<dbReference type="AlphaFoldDB" id="A0A328C3N9"/>
<comment type="caution">
    <text evidence="2">The sequence shown here is derived from an EMBL/GenBank/DDBJ whole genome shotgun (WGS) entry which is preliminary data.</text>
</comment>
<evidence type="ECO:0008006" key="4">
    <source>
        <dbReference type="Google" id="ProtNLM"/>
    </source>
</evidence>
<reference evidence="2 3" key="1">
    <citation type="submission" date="2018-05" db="EMBL/GenBank/DDBJ databases">
        <title>Lujinxingia marina gen. nov. sp. nov., a new facultative anaerobic member of the class Deltaproteobacteria, and proposal of Lujinxingaceae fam. nov.</title>
        <authorList>
            <person name="Li C.-M."/>
        </authorList>
    </citation>
    <scope>NUCLEOTIDE SEQUENCE [LARGE SCALE GENOMIC DNA]</scope>
    <source>
        <strain evidence="2 3">B210</strain>
    </source>
</reference>
<accession>A0A328C3N9</accession>
<evidence type="ECO:0000313" key="2">
    <source>
        <dbReference type="EMBL" id="RAL20908.1"/>
    </source>
</evidence>